<evidence type="ECO:0000256" key="11">
    <source>
        <dbReference type="ARBA" id="ARBA00023204"/>
    </source>
</evidence>
<evidence type="ECO:0000256" key="1">
    <source>
        <dbReference type="ARBA" id="ARBA00002817"/>
    </source>
</evidence>
<evidence type="ECO:0000256" key="4">
    <source>
        <dbReference type="ARBA" id="ARBA00021280"/>
    </source>
</evidence>
<name>A0A2P7Z1G6_9PEZI</name>
<proteinExistence type="inferred from homology"/>
<evidence type="ECO:0000256" key="7">
    <source>
        <dbReference type="ARBA" id="ARBA00022771"/>
    </source>
</evidence>
<dbReference type="AlphaFoldDB" id="A0A2P7Z1G6"/>
<dbReference type="InterPro" id="IPR004600">
    <property type="entry name" value="TFIIH_Tfb4/GTF2H3"/>
</dbReference>
<evidence type="ECO:0000256" key="6">
    <source>
        <dbReference type="ARBA" id="ARBA00022763"/>
    </source>
</evidence>
<dbReference type="PANTHER" id="PTHR12831">
    <property type="entry name" value="TRANSCRIPTION INITIATION FACTOR IIH TFIIH , POLYPEPTIDE 3-RELATED"/>
    <property type="match status" value="1"/>
</dbReference>
<protein>
    <recommendedName>
        <fullName evidence="4 14">General transcription and DNA repair factor IIH subunit TFB4</fullName>
        <shortName evidence="14">TFIIH subunit TFB4</shortName>
    </recommendedName>
    <alternativeName>
        <fullName evidence="13 14">RNA polymerase II transcription factor B subunit 4</fullName>
    </alternativeName>
</protein>
<comment type="subunit">
    <text evidence="14">Component of the 7-subunit TFIIH core complex composed of XPB/SSL2, XPD/RAD3, SSL1, TFB1, TFB2, TFB4 and TFB5, which is active in NER. The core complex associates with the 3-subunit CTD-kinase module TFIIK composed of CCL1, KIN28 and TFB3 to form the 10-subunit holoenzyme (holo-TFIIH) active in transcription.</text>
</comment>
<evidence type="ECO:0000256" key="2">
    <source>
        <dbReference type="ARBA" id="ARBA00004123"/>
    </source>
</evidence>
<organism evidence="16 17">
    <name type="scientific">Elsinoe australis</name>
    <dbReference type="NCBI Taxonomy" id="40998"/>
    <lineage>
        <taxon>Eukaryota</taxon>
        <taxon>Fungi</taxon>
        <taxon>Dikarya</taxon>
        <taxon>Ascomycota</taxon>
        <taxon>Pezizomycotina</taxon>
        <taxon>Dothideomycetes</taxon>
        <taxon>Dothideomycetidae</taxon>
        <taxon>Myriangiales</taxon>
        <taxon>Elsinoaceae</taxon>
        <taxon>Elsinoe</taxon>
    </lineage>
</organism>
<dbReference type="PANTHER" id="PTHR12831:SF0">
    <property type="entry name" value="GENERAL TRANSCRIPTION FACTOR IIH SUBUNIT 3"/>
    <property type="match status" value="1"/>
</dbReference>
<keyword evidence="10 14" id="KW-0804">Transcription</keyword>
<comment type="function">
    <text evidence="1 14">Component of the general transcription and DNA repair factor IIH (TFIIH) core complex, which is involved in general and transcription-coupled nucleotide excision repair (NER) of damaged DNA and, when complexed to TFIIK, in RNA transcription by RNA polymerase II. In NER, TFIIH acts by opening DNA around the lesion to allow the excision of the damaged oligonucleotide and its replacement by a new DNA fragment. In transcription, TFIIH has an essential role in transcription initiation. When the pre-initiation complex (PIC) has been established, TFIIH is required for promoter opening and promoter escape. Phosphorylation of the C-terminal tail (CTD) of the largest subunit of RNA polymerase II by the kinase module TFIIK controls the initiation of transcription.</text>
</comment>
<dbReference type="GO" id="GO:0006355">
    <property type="term" value="P:regulation of DNA-templated transcription"/>
    <property type="evidence" value="ECO:0007669"/>
    <property type="project" value="InterPro"/>
</dbReference>
<dbReference type="GO" id="GO:0000439">
    <property type="term" value="C:transcription factor TFIIH core complex"/>
    <property type="evidence" value="ECO:0007669"/>
    <property type="project" value="UniProtKB-UniRule"/>
</dbReference>
<feature type="region of interest" description="Disordered" evidence="15">
    <location>
        <begin position="78"/>
        <end position="110"/>
    </location>
</feature>
<keyword evidence="11 14" id="KW-0234">DNA repair</keyword>
<evidence type="ECO:0000256" key="10">
    <source>
        <dbReference type="ARBA" id="ARBA00023163"/>
    </source>
</evidence>
<comment type="caution">
    <text evidence="16">The sequence shown here is derived from an EMBL/GenBank/DDBJ whole genome shotgun (WGS) entry which is preliminary data.</text>
</comment>
<feature type="region of interest" description="Disordered" evidence="15">
    <location>
        <begin position="364"/>
        <end position="392"/>
    </location>
</feature>
<evidence type="ECO:0000256" key="15">
    <source>
        <dbReference type="SAM" id="MobiDB-lite"/>
    </source>
</evidence>
<keyword evidence="12 14" id="KW-0539">Nucleus</keyword>
<evidence type="ECO:0000256" key="5">
    <source>
        <dbReference type="ARBA" id="ARBA00022723"/>
    </source>
</evidence>
<dbReference type="Gene3D" id="3.40.50.410">
    <property type="entry name" value="von Willebrand factor, type A domain"/>
    <property type="match status" value="1"/>
</dbReference>
<dbReference type="OrthoDB" id="17307at2759"/>
<reference evidence="16 17" key="1">
    <citation type="submission" date="2017-05" db="EMBL/GenBank/DDBJ databases">
        <title>Draft genome sequence of Elsinoe australis.</title>
        <authorList>
            <person name="Cheng Q."/>
        </authorList>
    </citation>
    <scope>NUCLEOTIDE SEQUENCE [LARGE SCALE GENOMIC DNA]</scope>
    <source>
        <strain evidence="16 17">NL1</strain>
    </source>
</reference>
<dbReference type="STRING" id="40998.A0A2P7Z1G6"/>
<dbReference type="Pfam" id="PF03850">
    <property type="entry name" value="Tfb4"/>
    <property type="match status" value="1"/>
</dbReference>
<evidence type="ECO:0000313" key="16">
    <source>
        <dbReference type="EMBL" id="PSK42057.1"/>
    </source>
</evidence>
<comment type="subcellular location">
    <subcellularLocation>
        <location evidence="2 14">Nucleus</location>
    </subcellularLocation>
</comment>
<dbReference type="GO" id="GO:0006289">
    <property type="term" value="P:nucleotide-excision repair"/>
    <property type="evidence" value="ECO:0007669"/>
    <property type="project" value="UniProtKB-UniRule"/>
</dbReference>
<evidence type="ECO:0000256" key="3">
    <source>
        <dbReference type="ARBA" id="ARBA00005273"/>
    </source>
</evidence>
<feature type="compositionally biased region" description="Low complexity" evidence="15">
    <location>
        <begin position="165"/>
        <end position="175"/>
    </location>
</feature>
<dbReference type="GO" id="GO:0008270">
    <property type="term" value="F:zinc ion binding"/>
    <property type="evidence" value="ECO:0007669"/>
    <property type="project" value="UniProtKB-KW"/>
</dbReference>
<keyword evidence="17" id="KW-1185">Reference proteome</keyword>
<evidence type="ECO:0000256" key="12">
    <source>
        <dbReference type="ARBA" id="ARBA00023242"/>
    </source>
</evidence>
<keyword evidence="9 14" id="KW-0805">Transcription regulation</keyword>
<accession>A0A2P7Z1G6</accession>
<comment type="similarity">
    <text evidence="3 14">Belongs to the TFB4 family.</text>
</comment>
<keyword evidence="8 14" id="KW-0862">Zinc</keyword>
<dbReference type="EMBL" id="NHZQ01000335">
    <property type="protein sequence ID" value="PSK42057.1"/>
    <property type="molecule type" value="Genomic_DNA"/>
</dbReference>
<feature type="region of interest" description="Disordered" evidence="15">
    <location>
        <begin position="165"/>
        <end position="192"/>
    </location>
</feature>
<dbReference type="Proteomes" id="UP000243723">
    <property type="component" value="Unassembled WGS sequence"/>
</dbReference>
<dbReference type="GO" id="GO:0005675">
    <property type="term" value="C:transcription factor TFIIH holo complex"/>
    <property type="evidence" value="ECO:0007669"/>
    <property type="project" value="UniProtKB-UniRule"/>
</dbReference>
<keyword evidence="6 14" id="KW-0227">DNA damage</keyword>
<gene>
    <name evidence="16" type="ORF">B9Z65_3971</name>
</gene>
<evidence type="ECO:0000256" key="14">
    <source>
        <dbReference type="RuleBase" id="RU368090"/>
    </source>
</evidence>
<evidence type="ECO:0000256" key="9">
    <source>
        <dbReference type="ARBA" id="ARBA00023015"/>
    </source>
</evidence>
<keyword evidence="7 14" id="KW-0863">Zinc-finger</keyword>
<evidence type="ECO:0000256" key="8">
    <source>
        <dbReference type="ARBA" id="ARBA00022833"/>
    </source>
</evidence>
<dbReference type="InterPro" id="IPR036465">
    <property type="entry name" value="vWFA_dom_sf"/>
</dbReference>
<sequence>MNAVDATDRETQSENGVPASLLTIILDTNPHAWALLANELPLSKIIANLLVFINAHIAINNANKVAVIASHTQRARWLYPSPSPEKSSTNGHDISMSDAPSEPGEDPNKYRPFAQIEHTLTSNLRDLISTTPPSDLENTPSTMVAGALTMALSYISKTALTAPTTTSSTTFNPSTGAGSFTNPDATTSSSDATTQGLTSRILILSVSGDLSSQYIPMMNAIFAAQRMRCPIDILKLAGDTVFLQQAADATGGIYLNLAPESSDSTIATNSGAKTSSRAAGILQYLLQSFLPDPSARLHMYLPGQTTAVDFRAACFCHRRIVDIGFVCSICLSIFCEPLGDDGRCLTCGTELGMGDYGRKPVVVRRRKKKRGLGGGEGREETPGSVGGTPGPG</sequence>
<evidence type="ECO:0000256" key="13">
    <source>
        <dbReference type="ARBA" id="ARBA00033341"/>
    </source>
</evidence>
<evidence type="ECO:0000313" key="17">
    <source>
        <dbReference type="Proteomes" id="UP000243723"/>
    </source>
</evidence>
<keyword evidence="5 14" id="KW-0479">Metal-binding</keyword>